<comment type="function">
    <text evidence="4">S-adenosyl-L-methionine-dependent methyltransferase.</text>
</comment>
<evidence type="ECO:0000313" key="6">
    <source>
        <dbReference type="EMBL" id="TNV76575.1"/>
    </source>
</evidence>
<dbReference type="Pfam" id="PF13489">
    <property type="entry name" value="Methyltransf_23"/>
    <property type="match status" value="1"/>
</dbReference>
<gene>
    <name evidence="6" type="ORF">FGO68_gene16824</name>
</gene>
<dbReference type="PIRSF" id="PIRSF037755">
    <property type="entry name" value="Mettl2_prd"/>
    <property type="match status" value="1"/>
</dbReference>
<dbReference type="GO" id="GO:0032259">
    <property type="term" value="P:methylation"/>
    <property type="evidence" value="ECO:0007669"/>
    <property type="project" value="UniProtKB-KW"/>
</dbReference>
<evidence type="ECO:0000313" key="7">
    <source>
        <dbReference type="Proteomes" id="UP000785679"/>
    </source>
</evidence>
<protein>
    <recommendedName>
        <fullName evidence="4">tRNA N(3)-methylcytidine methyltransferase</fullName>
        <ecNumber evidence="4">2.1.1.-</ecNumber>
    </recommendedName>
</protein>
<dbReference type="OrthoDB" id="417697at2759"/>
<keyword evidence="7" id="KW-1185">Reference proteome</keyword>
<dbReference type="EC" id="2.1.1.-" evidence="4"/>
<dbReference type="InterPro" id="IPR029063">
    <property type="entry name" value="SAM-dependent_MTases_sf"/>
</dbReference>
<dbReference type="PANTHER" id="PTHR22809:SF5">
    <property type="entry name" value="TRNA N(3)-METHYLCYTIDINE METHYLTRANSFERASE METTL6"/>
    <property type="match status" value="1"/>
</dbReference>
<dbReference type="AlphaFoldDB" id="A0A8J8NL30"/>
<proteinExistence type="inferred from homology"/>
<comment type="similarity">
    <text evidence="1 4">Belongs to the methyltransferase superfamily. METL family.</text>
</comment>
<accession>A0A8J8NL30</accession>
<reference evidence="6" key="1">
    <citation type="submission" date="2019-06" db="EMBL/GenBank/DDBJ databases">
        <authorList>
            <person name="Zheng W."/>
        </authorList>
    </citation>
    <scope>NUCLEOTIDE SEQUENCE</scope>
    <source>
        <strain evidence="6">QDHG01</strain>
    </source>
</reference>
<dbReference type="SUPFAM" id="SSF53335">
    <property type="entry name" value="S-adenosyl-L-methionine-dependent methyltransferases"/>
    <property type="match status" value="1"/>
</dbReference>
<organism evidence="6 7">
    <name type="scientific">Halteria grandinella</name>
    <dbReference type="NCBI Taxonomy" id="5974"/>
    <lineage>
        <taxon>Eukaryota</taxon>
        <taxon>Sar</taxon>
        <taxon>Alveolata</taxon>
        <taxon>Ciliophora</taxon>
        <taxon>Intramacronucleata</taxon>
        <taxon>Spirotrichea</taxon>
        <taxon>Stichotrichia</taxon>
        <taxon>Sporadotrichida</taxon>
        <taxon>Halteriidae</taxon>
        <taxon>Halteria</taxon>
    </lineage>
</organism>
<dbReference type="InterPro" id="IPR026113">
    <property type="entry name" value="METTL2/6/8-like"/>
</dbReference>
<dbReference type="GO" id="GO:0008757">
    <property type="term" value="F:S-adenosylmethionine-dependent methyltransferase activity"/>
    <property type="evidence" value="ECO:0007669"/>
    <property type="project" value="UniProtKB-ARBA"/>
</dbReference>
<evidence type="ECO:0000256" key="2">
    <source>
        <dbReference type="ARBA" id="ARBA00022603"/>
    </source>
</evidence>
<evidence type="ECO:0000256" key="1">
    <source>
        <dbReference type="ARBA" id="ARBA00009725"/>
    </source>
</evidence>
<keyword evidence="2 4" id="KW-0489">Methyltransferase</keyword>
<feature type="region of interest" description="Disordered" evidence="5">
    <location>
        <begin position="1"/>
        <end position="30"/>
    </location>
</feature>
<evidence type="ECO:0000256" key="4">
    <source>
        <dbReference type="PIRNR" id="PIRNR037755"/>
    </source>
</evidence>
<evidence type="ECO:0000256" key="3">
    <source>
        <dbReference type="ARBA" id="ARBA00022679"/>
    </source>
</evidence>
<dbReference type="Proteomes" id="UP000785679">
    <property type="component" value="Unassembled WGS sequence"/>
</dbReference>
<dbReference type="GO" id="GO:0008173">
    <property type="term" value="F:RNA methyltransferase activity"/>
    <property type="evidence" value="ECO:0007669"/>
    <property type="project" value="UniProtKB-ARBA"/>
</dbReference>
<dbReference type="CDD" id="cd02440">
    <property type="entry name" value="AdoMet_MTases"/>
    <property type="match status" value="1"/>
</dbReference>
<sequence length="273" mass="31600">MEERKQGEVIQEGSDSSEEEKQEIVPLKDDPVELQKLSQQSWDKFYKHNQDKFFKNRNYLSFAFEVIDQRVAEAISQDQKVSLWEVGSGTGNTVIPLHEKYKAQMSFFACDFSPNAIKLLNDLAICERAFVKDMVFCESDIAEIPSSHIDFTSMIFFLSAVHPDEQVQVMKKIALKMKAGGHILFRDYAAYDLAMMRFINKNKGILELDKMVFKRGDQTLACFFEIEKLEAIMTMAGFECIKSEYCTVQSKNIKRDLVMRRVFLNAIFRKKSD</sequence>
<dbReference type="Gene3D" id="3.40.50.150">
    <property type="entry name" value="Vaccinia Virus protein VP39"/>
    <property type="match status" value="1"/>
</dbReference>
<dbReference type="PANTHER" id="PTHR22809">
    <property type="entry name" value="METHYLTRANSFERASE-RELATED"/>
    <property type="match status" value="1"/>
</dbReference>
<evidence type="ECO:0000256" key="5">
    <source>
        <dbReference type="SAM" id="MobiDB-lite"/>
    </source>
</evidence>
<keyword evidence="3 4" id="KW-0808">Transferase</keyword>
<name>A0A8J8NL30_HALGN</name>
<comment type="caution">
    <text evidence="6">The sequence shown here is derived from an EMBL/GenBank/DDBJ whole genome shotgun (WGS) entry which is preliminary data.</text>
</comment>
<dbReference type="EMBL" id="RRYP01013325">
    <property type="protein sequence ID" value="TNV76575.1"/>
    <property type="molecule type" value="Genomic_DNA"/>
</dbReference>